<dbReference type="EMBL" id="CP002360">
    <property type="protein sequence ID" value="AEE95696.1"/>
    <property type="molecule type" value="Genomic_DNA"/>
</dbReference>
<dbReference type="HOGENOM" id="CLU_021021_3_0_9"/>
<feature type="region of interest" description="Disordered" evidence="1">
    <location>
        <begin position="29"/>
        <end position="49"/>
    </location>
</feature>
<dbReference type="PANTHER" id="PTHR43649">
    <property type="entry name" value="ARABINOSE-BINDING PROTEIN-RELATED"/>
    <property type="match status" value="1"/>
</dbReference>
<dbReference type="RefSeq" id="WP_013780129.1">
    <property type="nucleotide sequence ID" value="NC_015520.1"/>
</dbReference>
<dbReference type="PROSITE" id="PS51257">
    <property type="entry name" value="PROKAR_LIPOPROTEIN"/>
    <property type="match status" value="1"/>
</dbReference>
<dbReference type="eggNOG" id="COG1653">
    <property type="taxonomic scope" value="Bacteria"/>
</dbReference>
<proteinExistence type="predicted"/>
<keyword evidence="2" id="KW-0732">Signal</keyword>
<dbReference type="InterPro" id="IPR006059">
    <property type="entry name" value="SBP"/>
</dbReference>
<evidence type="ECO:0000313" key="4">
    <source>
        <dbReference type="Proteomes" id="UP000008457"/>
    </source>
</evidence>
<sequence>MYRKTLMLFMALVLVAGILLTACSTEQTGEKTQDNAAQQAEETDNDKSQGEITELTLFWNRANENPAPDNIIIKEVEKRTNTKLTIIAPSTQEYMQKLNITMASGDLPHIVMFPGGNLTDMKSYAKQGALVALDEMLNQYAPNSVSYVPQDVWPFMKWSDKTYAIPSWKIKNKNTVYVRQDWLNKLKLEIPKTLDEYYEVMKAFAKNDPDGDGKANTYGWGGSGIGAFNSIYGAFGVMPTLWYWDDALQQLLPYDIHPAMKDALSFLNKAYKEGLINPDWMVVKGPEADALIDSGKVGIFNGWWTYGPDREVKLKGVVPDAVIEPIAPPVGPDGKSGNMPSGRLGRMFSITVQAEKEDKVESALKFLDFFHTPEGMLLGRYGVEGVHWKWKSGQPTPDTPAELDKRVDDIEFLNQYTKDREWIEVMNFFEPQLNITSFPGWSDRHVAAQLFARKQPIIENDGDAITCDARIQYGASLDTLRDETYAKIVTGDLPLSAFDDFVKQWRSSHGDEVIKQMTEQYKIIYNK</sequence>
<keyword evidence="4" id="KW-1185">Reference proteome</keyword>
<dbReference type="SUPFAM" id="SSF53850">
    <property type="entry name" value="Periplasmic binding protein-like II"/>
    <property type="match status" value="1"/>
</dbReference>
<dbReference type="Proteomes" id="UP000008457">
    <property type="component" value="Chromosome"/>
</dbReference>
<reference evidence="3 4" key="2">
    <citation type="journal article" date="2011" name="Stand. Genomic Sci.">
        <title>Complete genome sequence of Mahella australiensis type strain (50-1 BON).</title>
        <authorList>
            <person name="Sikorski J."/>
            <person name="Teshima H."/>
            <person name="Nolan M."/>
            <person name="Lucas S."/>
            <person name="Hammon N."/>
            <person name="Deshpande S."/>
            <person name="Cheng J.F."/>
            <person name="Pitluck S."/>
            <person name="Liolios K."/>
            <person name="Pagani I."/>
            <person name="Ivanova N."/>
            <person name="Huntemann M."/>
            <person name="Mavromatis K."/>
            <person name="Ovchinikova G."/>
            <person name="Pati A."/>
            <person name="Tapia R."/>
            <person name="Han C."/>
            <person name="Goodwin L."/>
            <person name="Chen A."/>
            <person name="Palaniappan K."/>
            <person name="Land M."/>
            <person name="Hauser L."/>
            <person name="Ngatchou-Djao O.D."/>
            <person name="Rohde M."/>
            <person name="Pukall R."/>
            <person name="Spring S."/>
            <person name="Abt B."/>
            <person name="Goker M."/>
            <person name="Detter J.C."/>
            <person name="Woyke T."/>
            <person name="Bristow J."/>
            <person name="Markowitz V."/>
            <person name="Hugenholtz P."/>
            <person name="Eisen J.A."/>
            <person name="Kyrpides N.C."/>
            <person name="Klenk H.P."/>
            <person name="Lapidus A."/>
        </authorList>
    </citation>
    <scope>NUCLEOTIDE SEQUENCE [LARGE SCALE GENOMIC DNA]</scope>
    <source>
        <strain evidence="4">DSM 15567 / CIP 107919 / 50-1 BON</strain>
    </source>
</reference>
<evidence type="ECO:0000313" key="3">
    <source>
        <dbReference type="EMBL" id="AEE95696.1"/>
    </source>
</evidence>
<dbReference type="STRING" id="697281.Mahau_0483"/>
<evidence type="ECO:0000256" key="1">
    <source>
        <dbReference type="SAM" id="MobiDB-lite"/>
    </source>
</evidence>
<organism evidence="3 4">
    <name type="scientific">Mahella australiensis (strain DSM 15567 / CIP 107919 / 50-1 BON)</name>
    <dbReference type="NCBI Taxonomy" id="697281"/>
    <lineage>
        <taxon>Bacteria</taxon>
        <taxon>Bacillati</taxon>
        <taxon>Bacillota</taxon>
        <taxon>Clostridia</taxon>
        <taxon>Thermoanaerobacterales</taxon>
        <taxon>Thermoanaerobacterales Family IV. Incertae Sedis</taxon>
        <taxon>Mahella</taxon>
    </lineage>
</organism>
<dbReference type="CDD" id="cd13580">
    <property type="entry name" value="PBP2_AlgQ_like_1"/>
    <property type="match status" value="1"/>
</dbReference>
<dbReference type="Gene3D" id="3.40.190.10">
    <property type="entry name" value="Periplasmic binding protein-like II"/>
    <property type="match status" value="2"/>
</dbReference>
<protein>
    <submittedName>
        <fullName evidence="3">Extracellular solute-binding protein family 1</fullName>
    </submittedName>
</protein>
<name>F3ZYV1_MAHA5</name>
<gene>
    <name evidence="3" type="ordered locus">Mahau_0483</name>
</gene>
<feature type="signal peptide" evidence="2">
    <location>
        <begin position="1"/>
        <end position="21"/>
    </location>
</feature>
<dbReference type="AlphaFoldDB" id="F3ZYV1"/>
<evidence type="ECO:0000256" key="2">
    <source>
        <dbReference type="SAM" id="SignalP"/>
    </source>
</evidence>
<dbReference type="InterPro" id="IPR050490">
    <property type="entry name" value="Bact_solute-bd_prot1"/>
</dbReference>
<dbReference type="Pfam" id="PF01547">
    <property type="entry name" value="SBP_bac_1"/>
    <property type="match status" value="1"/>
</dbReference>
<dbReference type="PANTHER" id="PTHR43649:SF12">
    <property type="entry name" value="DIACETYLCHITOBIOSE BINDING PROTEIN DASA"/>
    <property type="match status" value="1"/>
</dbReference>
<feature type="chain" id="PRO_5038550750" evidence="2">
    <location>
        <begin position="22"/>
        <end position="527"/>
    </location>
</feature>
<dbReference type="OrthoDB" id="2644263at2"/>
<dbReference type="KEGG" id="mas:Mahau_0483"/>
<accession>F3ZYV1</accession>
<reference evidence="4" key="1">
    <citation type="submission" date="2010-11" db="EMBL/GenBank/DDBJ databases">
        <title>The complete genome of Mahella australiensis DSM 15567.</title>
        <authorList>
            <consortium name="US DOE Joint Genome Institute (JGI-PGF)"/>
            <person name="Lucas S."/>
            <person name="Copeland A."/>
            <person name="Lapidus A."/>
            <person name="Bruce D."/>
            <person name="Goodwin L."/>
            <person name="Pitluck S."/>
            <person name="Kyrpides N."/>
            <person name="Mavromatis K."/>
            <person name="Pagani I."/>
            <person name="Ivanova N."/>
            <person name="Teshima H."/>
            <person name="Brettin T."/>
            <person name="Detter J.C."/>
            <person name="Han C."/>
            <person name="Tapia R."/>
            <person name="Land M."/>
            <person name="Hauser L."/>
            <person name="Markowitz V."/>
            <person name="Cheng J.-F."/>
            <person name="Hugenholtz P."/>
            <person name="Woyke T."/>
            <person name="Wu D."/>
            <person name="Spring S."/>
            <person name="Pukall R."/>
            <person name="Steenblock K."/>
            <person name="Schneider S."/>
            <person name="Klenk H.-P."/>
            <person name="Eisen J.A."/>
        </authorList>
    </citation>
    <scope>NUCLEOTIDE SEQUENCE [LARGE SCALE GENOMIC DNA]</scope>
    <source>
        <strain evidence="4">DSM 15567 / CIP 107919 / 50-1 BON</strain>
    </source>
</reference>